<gene>
    <name evidence="8" type="ORF">FSP39_003222</name>
</gene>
<organism evidence="8 9">
    <name type="scientific">Pinctada imbricata</name>
    <name type="common">Atlantic pearl-oyster</name>
    <name type="synonym">Pinctada martensii</name>
    <dbReference type="NCBI Taxonomy" id="66713"/>
    <lineage>
        <taxon>Eukaryota</taxon>
        <taxon>Metazoa</taxon>
        <taxon>Spiralia</taxon>
        <taxon>Lophotrochozoa</taxon>
        <taxon>Mollusca</taxon>
        <taxon>Bivalvia</taxon>
        <taxon>Autobranchia</taxon>
        <taxon>Pteriomorphia</taxon>
        <taxon>Pterioida</taxon>
        <taxon>Pterioidea</taxon>
        <taxon>Pteriidae</taxon>
        <taxon>Pinctada</taxon>
    </lineage>
</organism>
<dbReference type="GO" id="GO:0046872">
    <property type="term" value="F:metal ion binding"/>
    <property type="evidence" value="ECO:0007669"/>
    <property type="project" value="UniProtKB-KW"/>
</dbReference>
<comment type="caution">
    <text evidence="5">Lacks conserved residue(s) required for the propagation of feature annotation.</text>
</comment>
<dbReference type="CDD" id="cd00113">
    <property type="entry name" value="PLAT"/>
    <property type="match status" value="1"/>
</dbReference>
<proteinExistence type="predicted"/>
<keyword evidence="9" id="KW-1185">Reference proteome</keyword>
<dbReference type="InterPro" id="IPR000907">
    <property type="entry name" value="LipOase"/>
</dbReference>
<dbReference type="PROSITE" id="PS50095">
    <property type="entry name" value="PLAT"/>
    <property type="match status" value="1"/>
</dbReference>
<dbReference type="AlphaFoldDB" id="A0AA88Y680"/>
<dbReference type="GO" id="GO:0034440">
    <property type="term" value="P:lipid oxidation"/>
    <property type="evidence" value="ECO:0007669"/>
    <property type="project" value="InterPro"/>
</dbReference>
<feature type="domain" description="PLAT" evidence="6">
    <location>
        <begin position="7"/>
        <end position="125"/>
    </location>
</feature>
<evidence type="ECO:0000256" key="3">
    <source>
        <dbReference type="ARBA" id="ARBA00023002"/>
    </source>
</evidence>
<dbReference type="InterPro" id="IPR013819">
    <property type="entry name" value="LipOase_C"/>
</dbReference>
<evidence type="ECO:0000256" key="2">
    <source>
        <dbReference type="ARBA" id="ARBA00022964"/>
    </source>
</evidence>
<accession>A0AA88Y680</accession>
<evidence type="ECO:0008006" key="10">
    <source>
        <dbReference type="Google" id="ProtNLM"/>
    </source>
</evidence>
<keyword evidence="1" id="KW-0479">Metal-binding</keyword>
<dbReference type="SUPFAM" id="SSF48484">
    <property type="entry name" value="Lipoxigenase"/>
    <property type="match status" value="1"/>
</dbReference>
<dbReference type="InterPro" id="IPR036392">
    <property type="entry name" value="PLAT/LH2_dom_sf"/>
</dbReference>
<keyword evidence="3" id="KW-0560">Oxidoreductase</keyword>
<reference evidence="8" key="1">
    <citation type="submission" date="2019-08" db="EMBL/GenBank/DDBJ databases">
        <title>The improved chromosome-level genome for the pearl oyster Pinctada fucata martensii using PacBio sequencing and Hi-C.</title>
        <authorList>
            <person name="Zheng Z."/>
        </authorList>
    </citation>
    <scope>NUCLEOTIDE SEQUENCE</scope>
    <source>
        <strain evidence="8">ZZ-2019</strain>
        <tissue evidence="8">Adductor muscle</tissue>
    </source>
</reference>
<dbReference type="EMBL" id="VSWD01000006">
    <property type="protein sequence ID" value="KAK3099356.1"/>
    <property type="molecule type" value="Genomic_DNA"/>
</dbReference>
<dbReference type="InterPro" id="IPR020834">
    <property type="entry name" value="LipOase_CS"/>
</dbReference>
<dbReference type="InterPro" id="IPR001024">
    <property type="entry name" value="PLAT/LH2_dom"/>
</dbReference>
<dbReference type="Gene3D" id="2.40.180.10">
    <property type="entry name" value="Catalase core domain"/>
    <property type="match status" value="1"/>
</dbReference>
<keyword evidence="4" id="KW-0443">Lipid metabolism</keyword>
<evidence type="ECO:0000256" key="5">
    <source>
        <dbReference type="PROSITE-ProRule" id="PRU00152"/>
    </source>
</evidence>
<dbReference type="Proteomes" id="UP001186944">
    <property type="component" value="Unassembled WGS sequence"/>
</dbReference>
<name>A0AA88Y680_PINIB</name>
<dbReference type="InterPro" id="IPR036226">
    <property type="entry name" value="LipOase_C_sf"/>
</dbReference>
<evidence type="ECO:0000313" key="8">
    <source>
        <dbReference type="EMBL" id="KAK3099356.1"/>
    </source>
</evidence>
<dbReference type="PRINTS" id="PR00087">
    <property type="entry name" value="LIPOXYGENASE"/>
</dbReference>
<protein>
    <recommendedName>
        <fullName evidence="10">Allene oxide synthase-lipoxygenase protein</fullName>
    </recommendedName>
</protein>
<feature type="domain" description="Lipoxygenase" evidence="7">
    <location>
        <begin position="124"/>
        <end position="669"/>
    </location>
</feature>
<evidence type="ECO:0000259" key="6">
    <source>
        <dbReference type="PROSITE" id="PS50095"/>
    </source>
</evidence>
<evidence type="ECO:0000313" key="9">
    <source>
        <dbReference type="Proteomes" id="UP001186944"/>
    </source>
</evidence>
<dbReference type="PANTHER" id="PTHR11771">
    <property type="entry name" value="LIPOXYGENASE"/>
    <property type="match status" value="1"/>
</dbReference>
<dbReference type="PROSITE" id="PS51393">
    <property type="entry name" value="LIPOXYGENASE_3"/>
    <property type="match status" value="1"/>
</dbReference>
<dbReference type="Gene3D" id="1.20.245.10">
    <property type="entry name" value="Lipoxygenase-1, Domain 5"/>
    <property type="match status" value="1"/>
</dbReference>
<dbReference type="GO" id="GO:0016702">
    <property type="term" value="F:oxidoreductase activity, acting on single donors with incorporation of molecular oxygen, incorporation of two atoms of oxygen"/>
    <property type="evidence" value="ECO:0007669"/>
    <property type="project" value="InterPro"/>
</dbReference>
<dbReference type="PROSITE" id="PS00081">
    <property type="entry name" value="LIPOXYGENASE_2"/>
    <property type="match status" value="1"/>
</dbReference>
<sequence length="669" mass="77230">MALHSSSDFKVVVKTGDRLFAGTDASVKVRFHNLSGDKSDELELDNIFHNDFEQGSEDHFYLKSVRFSGEIDFIELWRGNEGIAPAWLVEWIEVLSVSTKASFVFPIFRWIQHDRRYYIKQHDTTLPQDEVFADQRKWEIEEKRSCYELKSNAEGLPAQVKNIPGDEQFSFSYRWNILKMKLKMIADKKFQMLFSSGNWKGLQDLKNVYTETFGTPLGCTRWNDDIFFGWQRINSINHSLIQLCTEIPDKLGVTDEMLRPFLEGCSLQKIIDTKRLFMVDLKVLEDLPCRSAEYKCPVPIALFFVDGKERLVPLAIQLYQQKADDNPVVFLPNDPPYTWMMAKMWYNLADASYHQSLAHLGFTHLIMEGIVVCVHRNLSPSHPIFKLLAPHFLYLIAINTRALETLVAPGGWVDKTMNIGTKGMFSLLARGMAFWRMDVHGTLPEDLKQRGVYCRNGKVLPNYYFRDDATLLYEAIKNYVTKYVKLYYDTPDKIKEDWELQNFGQEITKSRDEGGCGILGVPNNGKFETADHIILVFTSIIYTCSVAHASTNFPQYDEYAFPPNYPASMTGEPPKDKRELTEDDILRTLPDKETTLDIMTVTKILSDRGTNSLGDFEVQYVFEPKAKEIVEEFREDLKNISAEIKKRNEHRNPKYTWLDPEAVPNSISI</sequence>
<dbReference type="SUPFAM" id="SSF49723">
    <property type="entry name" value="Lipase/lipooxygenase domain (PLAT/LH2 domain)"/>
    <property type="match status" value="1"/>
</dbReference>
<dbReference type="SMART" id="SM00308">
    <property type="entry name" value="LH2"/>
    <property type="match status" value="1"/>
</dbReference>
<dbReference type="Gene3D" id="3.10.450.60">
    <property type="match status" value="1"/>
</dbReference>
<comment type="caution">
    <text evidence="8">The sequence shown here is derived from an EMBL/GenBank/DDBJ whole genome shotgun (WGS) entry which is preliminary data.</text>
</comment>
<dbReference type="Pfam" id="PF00305">
    <property type="entry name" value="Lipoxygenase"/>
    <property type="match status" value="1"/>
</dbReference>
<evidence type="ECO:0000256" key="4">
    <source>
        <dbReference type="ARBA" id="ARBA00023098"/>
    </source>
</evidence>
<evidence type="ECO:0000259" key="7">
    <source>
        <dbReference type="PROSITE" id="PS51393"/>
    </source>
</evidence>
<keyword evidence="2" id="KW-0223">Dioxygenase</keyword>
<evidence type="ECO:0000256" key="1">
    <source>
        <dbReference type="ARBA" id="ARBA00022723"/>
    </source>
</evidence>